<evidence type="ECO:0000313" key="3">
    <source>
        <dbReference type="EnsemblPlants" id="OB09G11730.1"/>
    </source>
</evidence>
<protein>
    <recommendedName>
        <fullName evidence="2">NAD-dependent epimerase/dehydratase domain-containing protein</fullName>
    </recommendedName>
</protein>
<dbReference type="PANTHER" id="PTHR10366">
    <property type="entry name" value="NAD DEPENDENT EPIMERASE/DEHYDRATASE"/>
    <property type="match status" value="1"/>
</dbReference>
<dbReference type="RefSeq" id="XP_006660477.1">
    <property type="nucleotide sequence ID" value="XM_006660414.3"/>
</dbReference>
<reference evidence="3" key="1">
    <citation type="journal article" date="2013" name="Nat. Commun.">
        <title>Whole-genome sequencing of Oryza brachyantha reveals mechanisms underlying Oryza genome evolution.</title>
        <authorList>
            <person name="Chen J."/>
            <person name="Huang Q."/>
            <person name="Gao D."/>
            <person name="Wang J."/>
            <person name="Lang Y."/>
            <person name="Liu T."/>
            <person name="Li B."/>
            <person name="Bai Z."/>
            <person name="Luis Goicoechea J."/>
            <person name="Liang C."/>
            <person name="Chen C."/>
            <person name="Zhang W."/>
            <person name="Sun S."/>
            <person name="Liao Y."/>
            <person name="Zhang X."/>
            <person name="Yang L."/>
            <person name="Song C."/>
            <person name="Wang M."/>
            <person name="Shi J."/>
            <person name="Liu G."/>
            <person name="Liu J."/>
            <person name="Zhou H."/>
            <person name="Zhou W."/>
            <person name="Yu Q."/>
            <person name="An N."/>
            <person name="Chen Y."/>
            <person name="Cai Q."/>
            <person name="Wang B."/>
            <person name="Liu B."/>
            <person name="Min J."/>
            <person name="Huang Y."/>
            <person name="Wu H."/>
            <person name="Li Z."/>
            <person name="Zhang Y."/>
            <person name="Yin Y."/>
            <person name="Song W."/>
            <person name="Jiang J."/>
            <person name="Jackson S.A."/>
            <person name="Wing R.A."/>
            <person name="Wang J."/>
            <person name="Chen M."/>
        </authorList>
    </citation>
    <scope>NUCLEOTIDE SEQUENCE [LARGE SCALE GENOMIC DNA]</scope>
    <source>
        <strain evidence="3">cv. IRGC 101232</strain>
    </source>
</reference>
<proteinExistence type="predicted"/>
<dbReference type="GO" id="GO:0016616">
    <property type="term" value="F:oxidoreductase activity, acting on the CH-OH group of donors, NAD or NADP as acceptor"/>
    <property type="evidence" value="ECO:0007669"/>
    <property type="project" value="TreeGrafter"/>
</dbReference>
<dbReference type="CDD" id="cd08958">
    <property type="entry name" value="FR_SDR_e"/>
    <property type="match status" value="1"/>
</dbReference>
<dbReference type="InterPro" id="IPR001509">
    <property type="entry name" value="Epimerase_deHydtase"/>
</dbReference>
<dbReference type="Gramene" id="OB09G11730.1">
    <property type="protein sequence ID" value="OB09G11730.1"/>
    <property type="gene ID" value="OB09G11730"/>
</dbReference>
<dbReference type="InterPro" id="IPR050425">
    <property type="entry name" value="NAD(P)_dehydrat-like"/>
</dbReference>
<feature type="domain" description="NAD-dependent epimerase/dehydratase" evidence="2">
    <location>
        <begin position="12"/>
        <end position="241"/>
    </location>
</feature>
<evidence type="ECO:0000259" key="2">
    <source>
        <dbReference type="Pfam" id="PF01370"/>
    </source>
</evidence>
<keyword evidence="4" id="KW-1185">Reference proteome</keyword>
<dbReference type="InterPro" id="IPR036291">
    <property type="entry name" value="NAD(P)-bd_dom_sf"/>
</dbReference>
<dbReference type="Proteomes" id="UP000006038">
    <property type="component" value="Chromosome 9"/>
</dbReference>
<dbReference type="AlphaFoldDB" id="J3MVZ4"/>
<dbReference type="EnsemblPlants" id="OB09G11730.1">
    <property type="protein sequence ID" value="OB09G11730.1"/>
    <property type="gene ID" value="OB09G11730"/>
</dbReference>
<dbReference type="Pfam" id="PF01370">
    <property type="entry name" value="Epimerase"/>
    <property type="match status" value="1"/>
</dbReference>
<dbReference type="GeneID" id="102716621"/>
<organism evidence="3">
    <name type="scientific">Oryza brachyantha</name>
    <name type="common">malo sina</name>
    <dbReference type="NCBI Taxonomy" id="4533"/>
    <lineage>
        <taxon>Eukaryota</taxon>
        <taxon>Viridiplantae</taxon>
        <taxon>Streptophyta</taxon>
        <taxon>Embryophyta</taxon>
        <taxon>Tracheophyta</taxon>
        <taxon>Spermatophyta</taxon>
        <taxon>Magnoliopsida</taxon>
        <taxon>Liliopsida</taxon>
        <taxon>Poales</taxon>
        <taxon>Poaceae</taxon>
        <taxon>BOP clade</taxon>
        <taxon>Oryzoideae</taxon>
        <taxon>Oryzeae</taxon>
        <taxon>Oryzinae</taxon>
        <taxon>Oryza</taxon>
    </lineage>
</organism>
<sequence>MATKAEEVGHRVCVTGAGGFVGSWVVKELLLRGYVVRATARDPSPQKYPHLQTLEGAEDRLSLCYANIMDYNSLRVAFDGCQGVFHVASPVSNDPQLVSVAVEGSKNVINAAADLGVRRVVFTSSYGAVHMDPNRSPDTVMDETCWSDLDFCKRKRDWYSYGKVVAEKTAVEQASRRGIRLLSVVPPVTAGRMLQPTTNVSSHHFLHYLNGAKKDYPNAVAAYVDVRDVARAHALVYEDPGARGRYLCVGAVLHRSELLRLLRELFPHYPIPTKCEDSSEPMIKPYKFSNQKLTDLGLEFTPIRESLFNMVLSLQEKGDLPAMVPRSSL</sequence>
<gene>
    <name evidence="3" type="primary">LOC102716621</name>
</gene>
<keyword evidence="1" id="KW-0560">Oxidoreductase</keyword>
<dbReference type="STRING" id="4533.J3MVZ4"/>
<dbReference type="OMA" id="HGGNLWM"/>
<dbReference type="PANTHER" id="PTHR10366:SF404">
    <property type="entry name" value="CINNAMOYL-COA REDUCTASE 1"/>
    <property type="match status" value="1"/>
</dbReference>
<dbReference type="HOGENOM" id="CLU_007383_9_0_1"/>
<evidence type="ECO:0000256" key="1">
    <source>
        <dbReference type="ARBA" id="ARBA00023002"/>
    </source>
</evidence>
<reference evidence="3" key="2">
    <citation type="submission" date="2013-04" db="UniProtKB">
        <authorList>
            <consortium name="EnsemblPlants"/>
        </authorList>
    </citation>
    <scope>IDENTIFICATION</scope>
</reference>
<dbReference type="FunFam" id="3.40.50.720:FF:000219">
    <property type="entry name" value="Cinnamoyl-CoA reductase 1"/>
    <property type="match status" value="1"/>
</dbReference>
<accession>J3MVZ4</accession>
<name>J3MVZ4_ORYBR</name>
<dbReference type="SUPFAM" id="SSF51735">
    <property type="entry name" value="NAD(P)-binding Rossmann-fold domains"/>
    <property type="match status" value="1"/>
</dbReference>
<dbReference type="KEGG" id="obr:102716621"/>
<dbReference type="OrthoDB" id="655899at2759"/>
<dbReference type="Gene3D" id="3.40.50.720">
    <property type="entry name" value="NAD(P)-binding Rossmann-like Domain"/>
    <property type="match status" value="1"/>
</dbReference>
<evidence type="ECO:0000313" key="4">
    <source>
        <dbReference type="Proteomes" id="UP000006038"/>
    </source>
</evidence>
<dbReference type="eggNOG" id="KOG1502">
    <property type="taxonomic scope" value="Eukaryota"/>
</dbReference>